<evidence type="ECO:0000313" key="2">
    <source>
        <dbReference type="Proteomes" id="UP000004263"/>
    </source>
</evidence>
<protein>
    <recommendedName>
        <fullName evidence="3">NRDE family protein</fullName>
    </recommendedName>
</protein>
<gene>
    <name evidence="1" type="ORF">RED65_14382</name>
</gene>
<dbReference type="PANTHER" id="PTHR17985:SF8">
    <property type="entry name" value="TRANSPORT AND GOLGI ORGANIZATION PROTEIN 2 HOMOLOG"/>
    <property type="match status" value="1"/>
</dbReference>
<dbReference type="Pfam" id="PF05742">
    <property type="entry name" value="TANGO2"/>
    <property type="match status" value="1"/>
</dbReference>
<organism evidence="1 2">
    <name type="scientific">Bermanella marisrubri</name>
    <dbReference type="NCBI Taxonomy" id="207949"/>
    <lineage>
        <taxon>Bacteria</taxon>
        <taxon>Pseudomonadati</taxon>
        <taxon>Pseudomonadota</taxon>
        <taxon>Gammaproteobacteria</taxon>
        <taxon>Oceanospirillales</taxon>
        <taxon>Oceanospirillaceae</taxon>
        <taxon>Bermanella</taxon>
    </lineage>
</organism>
<keyword evidence="2" id="KW-1185">Reference proteome</keyword>
<comment type="caution">
    <text evidence="1">The sequence shown here is derived from an EMBL/GenBank/DDBJ whole genome shotgun (WGS) entry which is preliminary data.</text>
</comment>
<dbReference type="Proteomes" id="UP000004263">
    <property type="component" value="Unassembled WGS sequence"/>
</dbReference>
<evidence type="ECO:0000313" key="1">
    <source>
        <dbReference type="EMBL" id="EAT11042.1"/>
    </source>
</evidence>
<dbReference type="InterPro" id="IPR008551">
    <property type="entry name" value="TANGO2"/>
</dbReference>
<dbReference type="HOGENOM" id="CLU_047037_1_1_6"/>
<reference evidence="1 2" key="1">
    <citation type="submission" date="2006-03" db="EMBL/GenBank/DDBJ databases">
        <authorList>
            <person name="Pinhassi J."/>
            <person name="Pedros-Alio C."/>
            <person name="Ferriera S."/>
            <person name="Johnson J."/>
            <person name="Kravitz S."/>
            <person name="Halpern A."/>
            <person name="Remington K."/>
            <person name="Beeson K."/>
            <person name="Tran B."/>
            <person name="Rogers Y.-H."/>
            <person name="Friedman R."/>
            <person name="Venter J.C."/>
        </authorList>
    </citation>
    <scope>NUCLEOTIDE SEQUENCE [LARGE SCALE GENOMIC DNA]</scope>
    <source>
        <strain evidence="1 2">RED65</strain>
    </source>
</reference>
<proteinExistence type="predicted"/>
<dbReference type="STRING" id="207949.RED65_14382"/>
<accession>Q1MYI9</accession>
<name>Q1MYI9_9GAMM</name>
<dbReference type="EMBL" id="AAQH01000025">
    <property type="protein sequence ID" value="EAT11042.1"/>
    <property type="molecule type" value="Genomic_DNA"/>
</dbReference>
<evidence type="ECO:0008006" key="3">
    <source>
        <dbReference type="Google" id="ProtNLM"/>
    </source>
</evidence>
<dbReference type="RefSeq" id="WP_007017962.1">
    <property type="nucleotide sequence ID" value="NZ_CH724115.1"/>
</dbReference>
<sequence length="268" mass="30528">MLLTLVSLDDFFGRNMCLISFQWQPLSDQPLMMVANRDEFHERPSTQSHWWPEHPHVLAGKDLEAGGTWMGVTKSGYFAALTNVRQLPSHRQGQISRGHLVKDYLIAQEDPQTYAEGIADQAHLYDGFNLIIGNQRQCIFISNRNQHTQPLALHAGIYGLSNASLDTPWPKTLYAKKQLEMHAQGQNMTMPLLNRRQTYPQVEQPDTGIGQPWETLLSAPFIVSPSYGTRASSMLTIKQNHVEWIEQSFDHTGSLNHEVRESFYIKSI</sequence>
<dbReference type="AlphaFoldDB" id="Q1MYI9"/>
<dbReference type="PANTHER" id="PTHR17985">
    <property type="entry name" value="SER/THR-RICH PROTEIN T10 IN DGCR REGION"/>
    <property type="match status" value="1"/>
</dbReference>